<organism evidence="1 3">
    <name type="scientific">Snodgrassella alvi SCGC AB-598-J21</name>
    <dbReference type="NCBI Taxonomy" id="1385367"/>
    <lineage>
        <taxon>Bacteria</taxon>
        <taxon>Pseudomonadati</taxon>
        <taxon>Pseudomonadota</taxon>
        <taxon>Betaproteobacteria</taxon>
        <taxon>Neisseriales</taxon>
        <taxon>Neisseriaceae</taxon>
        <taxon>Snodgrassella</taxon>
    </lineage>
</organism>
<feature type="non-terminal residue" evidence="1">
    <location>
        <position position="1"/>
    </location>
</feature>
<evidence type="ECO:0000313" key="2">
    <source>
        <dbReference type="EMBL" id="KEQ02047.1"/>
    </source>
</evidence>
<proteinExistence type="predicted"/>
<accession>A0A074VDN9</accession>
<reference evidence="1 3" key="1">
    <citation type="journal article" date="2014" name="PLoS Genet.">
        <title>Hidden diversity in honey bee gut symbionts detected by single-cell genomics.</title>
        <authorList>
            <person name="Engel P."/>
            <person name="Stepanauskas R."/>
            <person name="Moran N."/>
        </authorList>
    </citation>
    <scope>NUCLEOTIDE SEQUENCE [LARGE SCALE GENOMIC DNA]</scope>
    <source>
        <strain evidence="1 3">SCGC AB-598-J21</strain>
    </source>
</reference>
<evidence type="ECO:0000313" key="3">
    <source>
        <dbReference type="Proteomes" id="UP000027644"/>
    </source>
</evidence>
<comment type="caution">
    <text evidence="1">The sequence shown here is derived from an EMBL/GenBank/DDBJ whole genome shotgun (WGS) entry which is preliminary data.</text>
</comment>
<protein>
    <submittedName>
        <fullName evidence="1">Uncharacterized protein</fullName>
    </submittedName>
</protein>
<evidence type="ECO:0000313" key="1">
    <source>
        <dbReference type="EMBL" id="KEQ01897.1"/>
    </source>
</evidence>
<dbReference type="EMBL" id="AVQL01000252">
    <property type="protein sequence ID" value="KEQ01897.1"/>
    <property type="molecule type" value="Genomic_DNA"/>
</dbReference>
<dbReference type="EMBL" id="AVQL01000149">
    <property type="protein sequence ID" value="KEQ02047.1"/>
    <property type="molecule type" value="Genomic_DNA"/>
</dbReference>
<dbReference type="Proteomes" id="UP000027644">
    <property type="component" value="Unassembled WGS sequence"/>
</dbReference>
<dbReference type="AlphaFoldDB" id="A0A074VDN9"/>
<gene>
    <name evidence="2" type="ORF">SASC598J21_001720</name>
    <name evidence="1" type="ORF">SASC598J21_003250</name>
</gene>
<sequence length="25" mass="2736">PLSQALEVYDKLIKGQINGRAVLIP</sequence>
<name>A0A074VDN9_9NEIS</name>